<dbReference type="GO" id="GO:0005829">
    <property type="term" value="C:cytosol"/>
    <property type="evidence" value="ECO:0007669"/>
    <property type="project" value="TreeGrafter"/>
</dbReference>
<dbReference type="GO" id="GO:0006508">
    <property type="term" value="P:proteolysis"/>
    <property type="evidence" value="ECO:0007669"/>
    <property type="project" value="UniProtKB-KW"/>
</dbReference>
<evidence type="ECO:0000313" key="10">
    <source>
        <dbReference type="EMBL" id="KAG0144673.1"/>
    </source>
</evidence>
<evidence type="ECO:0000259" key="8">
    <source>
        <dbReference type="Pfam" id="PF00326"/>
    </source>
</evidence>
<comment type="similarity">
    <text evidence="2 7">Belongs to the peptidase S9A family.</text>
</comment>
<evidence type="ECO:0000259" key="9">
    <source>
        <dbReference type="Pfam" id="PF02897"/>
    </source>
</evidence>
<dbReference type="InterPro" id="IPR029058">
    <property type="entry name" value="AB_hydrolase_fold"/>
</dbReference>
<evidence type="ECO:0000256" key="5">
    <source>
        <dbReference type="ARBA" id="ARBA00022801"/>
    </source>
</evidence>
<dbReference type="Pfam" id="PF02897">
    <property type="entry name" value="Peptidase_S9_N"/>
    <property type="match status" value="1"/>
</dbReference>
<keyword evidence="4 7" id="KW-0645">Protease</keyword>
<dbReference type="SUPFAM" id="SSF53474">
    <property type="entry name" value="alpha/beta-Hydrolases"/>
    <property type="match status" value="1"/>
</dbReference>
<dbReference type="FunFam" id="3.40.50.1820:FF:000005">
    <property type="entry name" value="Prolyl endopeptidase"/>
    <property type="match status" value="1"/>
</dbReference>
<dbReference type="GO" id="GO:0070012">
    <property type="term" value="F:oligopeptidase activity"/>
    <property type="evidence" value="ECO:0007669"/>
    <property type="project" value="TreeGrafter"/>
</dbReference>
<dbReference type="PROSITE" id="PS00708">
    <property type="entry name" value="PRO_ENDOPEP_SER"/>
    <property type="match status" value="1"/>
</dbReference>
<dbReference type="OrthoDB" id="248387at2759"/>
<dbReference type="EC" id="3.4.21.-" evidence="7"/>
<dbReference type="InterPro" id="IPR023302">
    <property type="entry name" value="Pept_S9A_N"/>
</dbReference>
<dbReference type="PRINTS" id="PR00862">
    <property type="entry name" value="PROLIGOPTASE"/>
</dbReference>
<dbReference type="FunFam" id="2.130.10.120:FF:000001">
    <property type="entry name" value="Prolyl endopeptidase"/>
    <property type="match status" value="1"/>
</dbReference>
<reference evidence="10" key="1">
    <citation type="submission" date="2013-11" db="EMBL/GenBank/DDBJ databases">
        <title>Genome sequence of the fusiform rust pathogen reveals effectors for host alternation and coevolution with pine.</title>
        <authorList>
            <consortium name="DOE Joint Genome Institute"/>
            <person name="Smith K."/>
            <person name="Pendleton A."/>
            <person name="Kubisiak T."/>
            <person name="Anderson C."/>
            <person name="Salamov A."/>
            <person name="Aerts A."/>
            <person name="Riley R."/>
            <person name="Clum A."/>
            <person name="Lindquist E."/>
            <person name="Ence D."/>
            <person name="Campbell M."/>
            <person name="Kronenberg Z."/>
            <person name="Feau N."/>
            <person name="Dhillon B."/>
            <person name="Hamelin R."/>
            <person name="Burleigh J."/>
            <person name="Smith J."/>
            <person name="Yandell M."/>
            <person name="Nelson C."/>
            <person name="Grigoriev I."/>
            <person name="Davis J."/>
        </authorList>
    </citation>
    <scope>NUCLEOTIDE SEQUENCE</scope>
    <source>
        <strain evidence="10">G11</strain>
    </source>
</reference>
<feature type="domain" description="Peptidase S9A N-terminal" evidence="9">
    <location>
        <begin position="25"/>
        <end position="478"/>
    </location>
</feature>
<keyword evidence="11" id="KW-1185">Reference proteome</keyword>
<dbReference type="InterPro" id="IPR051167">
    <property type="entry name" value="Prolyl_oligopep/macrocyclase"/>
</dbReference>
<evidence type="ECO:0000256" key="4">
    <source>
        <dbReference type="ARBA" id="ARBA00022670"/>
    </source>
</evidence>
<gene>
    <name evidence="10" type="ORF">CROQUDRAFT_47007</name>
</gene>
<dbReference type="InterPro" id="IPR002470">
    <property type="entry name" value="Peptidase_S9A"/>
</dbReference>
<dbReference type="InterPro" id="IPR002471">
    <property type="entry name" value="Pept_S9_AS"/>
</dbReference>
<accession>A0A9P6NEW8</accession>
<dbReference type="GO" id="GO:0004252">
    <property type="term" value="F:serine-type endopeptidase activity"/>
    <property type="evidence" value="ECO:0007669"/>
    <property type="project" value="UniProtKB-UniRule"/>
</dbReference>
<dbReference type="PANTHER" id="PTHR42881">
    <property type="entry name" value="PROLYL ENDOPEPTIDASE"/>
    <property type="match status" value="1"/>
</dbReference>
<evidence type="ECO:0000256" key="6">
    <source>
        <dbReference type="ARBA" id="ARBA00022825"/>
    </source>
</evidence>
<protein>
    <recommendedName>
        <fullName evidence="7">Prolyl endopeptidase</fullName>
        <ecNumber evidence="7">3.4.21.-</ecNumber>
    </recommendedName>
</protein>
<organism evidence="10 11">
    <name type="scientific">Cronartium quercuum f. sp. fusiforme G11</name>
    <dbReference type="NCBI Taxonomy" id="708437"/>
    <lineage>
        <taxon>Eukaryota</taxon>
        <taxon>Fungi</taxon>
        <taxon>Dikarya</taxon>
        <taxon>Basidiomycota</taxon>
        <taxon>Pucciniomycotina</taxon>
        <taxon>Pucciniomycetes</taxon>
        <taxon>Pucciniales</taxon>
        <taxon>Coleosporiaceae</taxon>
        <taxon>Cronartium</taxon>
    </lineage>
</organism>
<evidence type="ECO:0000313" key="11">
    <source>
        <dbReference type="Proteomes" id="UP000886653"/>
    </source>
</evidence>
<keyword evidence="6 7" id="KW-0720">Serine protease</keyword>
<dbReference type="EMBL" id="MU167291">
    <property type="protein sequence ID" value="KAG0144673.1"/>
    <property type="molecule type" value="Genomic_DNA"/>
</dbReference>
<comment type="subunit">
    <text evidence="3">Monomer.</text>
</comment>
<dbReference type="InterPro" id="IPR001375">
    <property type="entry name" value="Peptidase_S9_cat"/>
</dbReference>
<dbReference type="Gene3D" id="2.130.10.120">
    <property type="entry name" value="Prolyl oligopeptidase, N-terminal domain"/>
    <property type="match status" value="1"/>
</dbReference>
<evidence type="ECO:0000256" key="7">
    <source>
        <dbReference type="RuleBase" id="RU368024"/>
    </source>
</evidence>
<dbReference type="Proteomes" id="UP000886653">
    <property type="component" value="Unassembled WGS sequence"/>
</dbReference>
<dbReference type="PANTHER" id="PTHR42881:SF2">
    <property type="entry name" value="PROLYL ENDOPEPTIDASE"/>
    <property type="match status" value="1"/>
</dbReference>
<evidence type="ECO:0000256" key="3">
    <source>
        <dbReference type="ARBA" id="ARBA00011245"/>
    </source>
</evidence>
<evidence type="ECO:0000256" key="1">
    <source>
        <dbReference type="ARBA" id="ARBA00001070"/>
    </source>
</evidence>
<dbReference type="Gene3D" id="3.40.50.1820">
    <property type="entry name" value="alpha/beta hydrolase"/>
    <property type="match status" value="1"/>
</dbReference>
<dbReference type="Pfam" id="PF00326">
    <property type="entry name" value="Peptidase_S9"/>
    <property type="match status" value="1"/>
</dbReference>
<feature type="domain" description="Peptidase S9 prolyl oligopeptidase catalytic" evidence="8">
    <location>
        <begin position="550"/>
        <end position="761"/>
    </location>
</feature>
<comment type="catalytic activity">
    <reaction evidence="1">
        <text>Hydrolysis of Pro-|-Xaa &gt;&gt; Ala-|-Xaa in oligopeptides.</text>
        <dbReference type="EC" id="3.4.21.26"/>
    </reaction>
</comment>
<dbReference type="AlphaFoldDB" id="A0A9P6NEW8"/>
<comment type="caution">
    <text evidence="10">The sequence shown here is derived from an EMBL/GenBank/DDBJ whole genome shotgun (WGS) entry which is preliminary data.</text>
</comment>
<name>A0A9P6NEW8_9BASI</name>
<evidence type="ECO:0000256" key="2">
    <source>
        <dbReference type="ARBA" id="ARBA00005228"/>
    </source>
</evidence>
<proteinExistence type="inferred from homology"/>
<keyword evidence="5 7" id="KW-0378">Hydrolase</keyword>
<sequence>MAPVPVQPSIVTTPAIWDPRSTPYPNVRRDESAKEIYKSKSHGQVEVSDPYVWLHQPPNESEETQKFVSDQAAFTKSFLLKYPHRDDLHSALRTNWDYPRFSCHALKGDGYYYFNYNSGLQSQSVLYRIKKGQEDDALKSNDPSKPNQKLPGGELFFDPNLLSTDGTASVSSLAITKSGKYMAYGVSLSGSDWTTIYVRRTDSPHPKSAEDGGVRGQDPGRLEDVIRFVKFGSAAWLKDDSGFFYPRFPEKIDHGSLGEDKAGTEIGADLNAMLYFHKLGDPQEKDTLILKDPENPEYMWGAEVTLDGKYLVITTSKDTGRSNRLWVAELDTQPLSSEMKWHKIVNEFGSEFGVLANDGTRLYILTNKDAPKRKVVVYDLAKPESGFQDLIPEDPDAILESCSPIGNDKAVVDYSRDVKDELYLYELATGKQIKRIAPNIIGTCAQLAGRREDNDFFFSFTGFLSPGTVYRYRLDAPEGQELSVFRKTELAGLNPDDFVSEQVFYNSKDGTRIPMFITHHKDFKRDGTAPALQYGYGGFSISINPFFSPSLMTFVAHYGAILAVPNIRGGGEYGEDWHLAGTFDRKQNVFDDFQWATKYLIEHKYASPSKVTINGGSNGGLLVAACVNQAPELFGAALAEVGVMDMLRFHRFTIGRAWTADYGNPDEPDAFDYLYKYSPLENVNPKAKYPPTMLLTADHDDRVVPLHSFKLAAQLQHSLPQNPNPLLLRVDLKAGHGAGKSTEMKISEAADKLSFVALTLGLEWRQ</sequence>
<dbReference type="SUPFAM" id="SSF50993">
    <property type="entry name" value="Peptidase/esterase 'gauge' domain"/>
    <property type="match status" value="1"/>
</dbReference>